<protein>
    <submittedName>
        <fullName evidence="4">Alpha/beta hydrolase</fullName>
    </submittedName>
</protein>
<dbReference type="GO" id="GO:0016020">
    <property type="term" value="C:membrane"/>
    <property type="evidence" value="ECO:0007669"/>
    <property type="project" value="TreeGrafter"/>
</dbReference>
<dbReference type="Gene3D" id="3.40.50.1820">
    <property type="entry name" value="alpha/beta hydrolase"/>
    <property type="match status" value="1"/>
</dbReference>
<dbReference type="GO" id="GO:0006508">
    <property type="term" value="P:proteolysis"/>
    <property type="evidence" value="ECO:0007669"/>
    <property type="project" value="InterPro"/>
</dbReference>
<evidence type="ECO:0000313" key="4">
    <source>
        <dbReference type="EMBL" id="MCP1334840.1"/>
    </source>
</evidence>
<comment type="similarity">
    <text evidence="1">Belongs to the peptidase S33 family.</text>
</comment>
<dbReference type="GO" id="GO:0008233">
    <property type="term" value="F:peptidase activity"/>
    <property type="evidence" value="ECO:0007669"/>
    <property type="project" value="InterPro"/>
</dbReference>
<accession>A0A9J6PB01</accession>
<keyword evidence="5" id="KW-1185">Reference proteome</keyword>
<organism evidence="4 5">
    <name type="scientific">Futiania mangrovi</name>
    <dbReference type="NCBI Taxonomy" id="2959716"/>
    <lineage>
        <taxon>Bacteria</taxon>
        <taxon>Pseudomonadati</taxon>
        <taxon>Pseudomonadota</taxon>
        <taxon>Alphaproteobacteria</taxon>
        <taxon>Futianiales</taxon>
        <taxon>Futianiaceae</taxon>
        <taxon>Futiania</taxon>
    </lineage>
</organism>
<sequence length="311" mass="32819">MLVTLFAALAMVGGGLLAWTDHSARKAVEQYPPLGRFVEAGGVRLHYLDRGEGRPVVLLHGASGNLRDWTQSIFDAVAASHRAIAFDRPGHGHSARPDEAGWDPRVQARLVRAALASIGVEKPILVGHSWAGTVALAYALDYPDEVGGVLFLAGVSHPWPGGVGADRAIATTPVLGALFTNTLVMPVGRAVAGRAIEGVFAPNPVPPGYAEGLGLPLVLRPESYRANAEDLTNLKPIVAEMSERYGEIRVPVTLLAGAEDKVIWNSLHADALAREIEGARHVVLDGIGHMPHHAAPAAVLAEIDALAARVR</sequence>
<reference evidence="4" key="1">
    <citation type="submission" date="2022-06" db="EMBL/GenBank/DDBJ databases">
        <title>Isolation and Genomics of Futiania mangrovii gen. nov., sp. nov., a Rare and Metabolically-versatile member in the Class Alphaproteobacteria.</title>
        <authorList>
            <person name="Liu L."/>
            <person name="Huang W.-C."/>
            <person name="Pan J."/>
            <person name="Li J."/>
            <person name="Huang Y."/>
            <person name="Du H."/>
            <person name="Liu Y."/>
            <person name="Li M."/>
        </authorList>
    </citation>
    <scope>NUCLEOTIDE SEQUENCE</scope>
    <source>
        <strain evidence="4">FT118</strain>
    </source>
</reference>
<proteinExistence type="inferred from homology"/>
<evidence type="ECO:0000259" key="3">
    <source>
        <dbReference type="Pfam" id="PF12697"/>
    </source>
</evidence>
<gene>
    <name evidence="4" type="ORF">NJQ99_00280</name>
</gene>
<dbReference type="AlphaFoldDB" id="A0A9J6PB01"/>
<comment type="caution">
    <text evidence="4">The sequence shown here is derived from an EMBL/GenBank/DDBJ whole genome shotgun (WGS) entry which is preliminary data.</text>
</comment>
<dbReference type="PANTHER" id="PTHR43798:SF31">
    <property type="entry name" value="AB HYDROLASE SUPERFAMILY PROTEIN YCLE"/>
    <property type="match status" value="1"/>
</dbReference>
<dbReference type="PANTHER" id="PTHR43798">
    <property type="entry name" value="MONOACYLGLYCEROL LIPASE"/>
    <property type="match status" value="1"/>
</dbReference>
<feature type="domain" description="AB hydrolase-1" evidence="3">
    <location>
        <begin position="56"/>
        <end position="301"/>
    </location>
</feature>
<dbReference type="InterPro" id="IPR000073">
    <property type="entry name" value="AB_hydrolase_1"/>
</dbReference>
<dbReference type="InterPro" id="IPR002410">
    <property type="entry name" value="Peptidase_S33"/>
</dbReference>
<dbReference type="InterPro" id="IPR029058">
    <property type="entry name" value="AB_hydrolase_fold"/>
</dbReference>
<dbReference type="PRINTS" id="PR00793">
    <property type="entry name" value="PROAMNOPTASE"/>
</dbReference>
<name>A0A9J6PB01_9PROT</name>
<dbReference type="RefSeq" id="WP_269330806.1">
    <property type="nucleotide sequence ID" value="NZ_JAMZFT010000001.1"/>
</dbReference>
<evidence type="ECO:0000256" key="1">
    <source>
        <dbReference type="ARBA" id="ARBA00010088"/>
    </source>
</evidence>
<dbReference type="SUPFAM" id="SSF53474">
    <property type="entry name" value="alpha/beta-Hydrolases"/>
    <property type="match status" value="1"/>
</dbReference>
<keyword evidence="2 4" id="KW-0378">Hydrolase</keyword>
<evidence type="ECO:0000313" key="5">
    <source>
        <dbReference type="Proteomes" id="UP001055804"/>
    </source>
</evidence>
<dbReference type="Proteomes" id="UP001055804">
    <property type="component" value="Unassembled WGS sequence"/>
</dbReference>
<dbReference type="PRINTS" id="PR00111">
    <property type="entry name" value="ABHYDROLASE"/>
</dbReference>
<evidence type="ECO:0000256" key="2">
    <source>
        <dbReference type="ARBA" id="ARBA00022801"/>
    </source>
</evidence>
<dbReference type="InterPro" id="IPR050266">
    <property type="entry name" value="AB_hydrolase_sf"/>
</dbReference>
<dbReference type="EMBL" id="JAMZFT010000001">
    <property type="protein sequence ID" value="MCP1334840.1"/>
    <property type="molecule type" value="Genomic_DNA"/>
</dbReference>
<dbReference type="Pfam" id="PF12697">
    <property type="entry name" value="Abhydrolase_6"/>
    <property type="match status" value="1"/>
</dbReference>